<dbReference type="PRINTS" id="PR00103">
    <property type="entry name" value="CAMPKINASE"/>
</dbReference>
<dbReference type="PROSITE" id="PS50042">
    <property type="entry name" value="CNMP_BINDING_3"/>
    <property type="match status" value="2"/>
</dbReference>
<protein>
    <recommendedName>
        <fullName evidence="2">Cyclic nucleotide-binding domain-containing protein</fullName>
    </recommendedName>
</protein>
<sequence length="496" mass="56582">MAHCNMYDKVLEVLRQPTADRKDFEINSVLPWFRKKSDLFSKLKTGFLVDIIKCCSLETRERDDILIKQGDRGDCFYICLSGKVTIYINYANKEEKQQRATDDADGEEDTKIVTQHPKKVTDRSKLGTFVITLGAGATFGEVALITEDSVRTASIVCDEHTDVIVIDRNLYNRSVKYVLEKEFEEKTNFIKSNPFFQNWAPKYKKQLAMAFETIKFPYESAIIKQGNHVDAIYFILRGEVKMVVDTTMHHVQYPKLCPHEDAALDTHNGTSPGSPSIHRRVMSGESTGSDSPNLSIYRRKIGKKPLVDVCYLGVNECIGDTEVLLEMPTFFHSAICTQETEVLMLETKHYERLLVKRNPQAITAMTDSLELKLQHRINEKVLLSQLLYHKTKEINDEVRRQSQARRVDHKKHPKAHIGSDAFIPTTGPLVDMYGPGTVFHRIRQREHSKQAKLKKDRSYNATVYSSAHSDDGSDSVYDGDGYLIDTDIHHCAKKAI</sequence>
<reference evidence="3" key="1">
    <citation type="submission" date="2022-03" db="EMBL/GenBank/DDBJ databases">
        <authorList>
            <person name="Martin C."/>
        </authorList>
    </citation>
    <scope>NUCLEOTIDE SEQUENCE</scope>
</reference>
<dbReference type="SUPFAM" id="SSF51206">
    <property type="entry name" value="cAMP-binding domain-like"/>
    <property type="match status" value="2"/>
</dbReference>
<gene>
    <name evidence="3" type="ORF">OFUS_LOCUS9137</name>
</gene>
<dbReference type="Proteomes" id="UP000749559">
    <property type="component" value="Unassembled WGS sequence"/>
</dbReference>
<evidence type="ECO:0000313" key="3">
    <source>
        <dbReference type="EMBL" id="CAH1782721.1"/>
    </source>
</evidence>
<evidence type="ECO:0000259" key="2">
    <source>
        <dbReference type="PROSITE" id="PS50042"/>
    </source>
</evidence>
<dbReference type="AlphaFoldDB" id="A0A8S4NPP1"/>
<feature type="domain" description="Cyclic nucleotide-binding" evidence="2">
    <location>
        <begin position="39"/>
        <end position="192"/>
    </location>
</feature>
<comment type="caution">
    <text evidence="3">The sequence shown here is derived from an EMBL/GenBank/DDBJ whole genome shotgun (WGS) entry which is preliminary data.</text>
</comment>
<feature type="compositionally biased region" description="Polar residues" evidence="1">
    <location>
        <begin position="284"/>
        <end position="293"/>
    </location>
</feature>
<dbReference type="PROSITE" id="PS00889">
    <property type="entry name" value="CNMP_BINDING_2"/>
    <property type="match status" value="1"/>
</dbReference>
<dbReference type="InterPro" id="IPR014710">
    <property type="entry name" value="RmlC-like_jellyroll"/>
</dbReference>
<feature type="domain" description="Cyclic nucleotide-binding" evidence="2">
    <location>
        <begin position="195"/>
        <end position="245"/>
    </location>
</feature>
<dbReference type="PANTHER" id="PTHR23011:SF28">
    <property type="entry name" value="CYCLIC NUCLEOTIDE-BINDING DOMAIN CONTAINING PROTEIN"/>
    <property type="match status" value="1"/>
</dbReference>
<dbReference type="InterPro" id="IPR018490">
    <property type="entry name" value="cNMP-bd_dom_sf"/>
</dbReference>
<dbReference type="Gene3D" id="2.60.120.10">
    <property type="entry name" value="Jelly Rolls"/>
    <property type="match status" value="2"/>
</dbReference>
<proteinExistence type="predicted"/>
<dbReference type="InterPro" id="IPR000595">
    <property type="entry name" value="cNMP-bd_dom"/>
</dbReference>
<dbReference type="EMBL" id="CAIIXF020000005">
    <property type="protein sequence ID" value="CAH1782721.1"/>
    <property type="molecule type" value="Genomic_DNA"/>
</dbReference>
<name>A0A8S4NPP1_OWEFU</name>
<evidence type="ECO:0000256" key="1">
    <source>
        <dbReference type="SAM" id="MobiDB-lite"/>
    </source>
</evidence>
<dbReference type="CDD" id="cd00038">
    <property type="entry name" value="CAP_ED"/>
    <property type="match status" value="2"/>
</dbReference>
<organism evidence="3 4">
    <name type="scientific">Owenia fusiformis</name>
    <name type="common">Polychaete worm</name>
    <dbReference type="NCBI Taxonomy" id="6347"/>
    <lineage>
        <taxon>Eukaryota</taxon>
        <taxon>Metazoa</taxon>
        <taxon>Spiralia</taxon>
        <taxon>Lophotrochozoa</taxon>
        <taxon>Annelida</taxon>
        <taxon>Polychaeta</taxon>
        <taxon>Sedentaria</taxon>
        <taxon>Canalipalpata</taxon>
        <taxon>Sabellida</taxon>
        <taxon>Oweniida</taxon>
        <taxon>Oweniidae</taxon>
        <taxon>Owenia</taxon>
    </lineage>
</organism>
<dbReference type="OrthoDB" id="2021138at2759"/>
<keyword evidence="4" id="KW-1185">Reference proteome</keyword>
<accession>A0A8S4NPP1</accession>
<evidence type="ECO:0000313" key="4">
    <source>
        <dbReference type="Proteomes" id="UP000749559"/>
    </source>
</evidence>
<feature type="region of interest" description="Disordered" evidence="1">
    <location>
        <begin position="266"/>
        <end position="293"/>
    </location>
</feature>
<dbReference type="InterPro" id="IPR018488">
    <property type="entry name" value="cNMP-bd_CS"/>
</dbReference>
<dbReference type="PANTHER" id="PTHR23011">
    <property type="entry name" value="CYCLIC NUCLEOTIDE-BINDING DOMAIN CONTAINING PROTEIN"/>
    <property type="match status" value="1"/>
</dbReference>